<name>A0A4R7HVU7_9ACTN</name>
<dbReference type="AlphaFoldDB" id="A0A4R7HVU7"/>
<evidence type="ECO:0000313" key="3">
    <source>
        <dbReference type="Proteomes" id="UP000294558"/>
    </source>
</evidence>
<evidence type="ECO:0000256" key="1">
    <source>
        <dbReference type="SAM" id="MobiDB-lite"/>
    </source>
</evidence>
<proteinExistence type="predicted"/>
<feature type="region of interest" description="Disordered" evidence="1">
    <location>
        <begin position="1"/>
        <end position="26"/>
    </location>
</feature>
<reference evidence="2 3" key="1">
    <citation type="submission" date="2019-03" db="EMBL/GenBank/DDBJ databases">
        <title>Sequencing the genomes of 1000 actinobacteria strains.</title>
        <authorList>
            <person name="Klenk H.-P."/>
        </authorList>
    </citation>
    <scope>NUCLEOTIDE SEQUENCE [LARGE SCALE GENOMIC DNA]</scope>
    <source>
        <strain evidence="2 3">DSM 18936</strain>
    </source>
</reference>
<dbReference type="RefSeq" id="WP_166657346.1">
    <property type="nucleotide sequence ID" value="NZ_JAVJPS010000037.1"/>
</dbReference>
<dbReference type="EMBL" id="SOAU01000001">
    <property type="protein sequence ID" value="TDT15102.1"/>
    <property type="molecule type" value="Genomic_DNA"/>
</dbReference>
<dbReference type="Proteomes" id="UP000294558">
    <property type="component" value="Unassembled WGS sequence"/>
</dbReference>
<comment type="caution">
    <text evidence="2">The sequence shown here is derived from an EMBL/GenBank/DDBJ whole genome shotgun (WGS) entry which is preliminary data.</text>
</comment>
<protein>
    <submittedName>
        <fullName evidence="2">Uncharacterized protein</fullName>
    </submittedName>
</protein>
<feature type="compositionally biased region" description="Basic and acidic residues" evidence="1">
    <location>
        <begin position="1"/>
        <end position="13"/>
    </location>
</feature>
<sequence>MPDDEQPKRDRPPAPDPLADYPVGPDDAGNAVMAAYAFAVRGRRWLVDRIRRSPS</sequence>
<evidence type="ECO:0000313" key="2">
    <source>
        <dbReference type="EMBL" id="TDT15102.1"/>
    </source>
</evidence>
<keyword evidence="3" id="KW-1185">Reference proteome</keyword>
<accession>A0A4R7HVU7</accession>
<gene>
    <name evidence="2" type="ORF">BDK89_0663</name>
</gene>
<organism evidence="2 3">
    <name type="scientific">Ilumatobacter fluminis</name>
    <dbReference type="NCBI Taxonomy" id="467091"/>
    <lineage>
        <taxon>Bacteria</taxon>
        <taxon>Bacillati</taxon>
        <taxon>Actinomycetota</taxon>
        <taxon>Acidimicrobiia</taxon>
        <taxon>Acidimicrobiales</taxon>
        <taxon>Ilumatobacteraceae</taxon>
        <taxon>Ilumatobacter</taxon>
    </lineage>
</organism>